<accession>A0A1I0Q6W4</accession>
<keyword evidence="1" id="KW-0812">Transmembrane</keyword>
<keyword evidence="1" id="KW-0472">Membrane</keyword>
<keyword evidence="3" id="KW-1185">Reference proteome</keyword>
<protein>
    <submittedName>
        <fullName evidence="2">Uncharacterized protein</fullName>
    </submittedName>
</protein>
<dbReference type="RefSeq" id="WP_092453573.1">
    <property type="nucleotide sequence ID" value="NZ_FOJI01000007.1"/>
</dbReference>
<proteinExistence type="predicted"/>
<dbReference type="EMBL" id="FOJI01000007">
    <property type="protein sequence ID" value="SEW22620.1"/>
    <property type="molecule type" value="Genomic_DNA"/>
</dbReference>
<sequence>MNSKHKILVIVLLLFLILGIAFYFIIKMPRVQSYFFNGNRTTINVKIFIDDKELSLDNLIASCIFEKKDCEVNSKNGTFTTAGGNYGMYKFTITIPQERLNEYGKDILLNLNYLNANDWYISNSDCVIYLKTDNDILSGKTEVNVKYNDHTSQNYKNDIKSLENVININWGI</sequence>
<dbReference type="Proteomes" id="UP000199701">
    <property type="component" value="Unassembled WGS sequence"/>
</dbReference>
<dbReference type="AlphaFoldDB" id="A0A1I0Q6W4"/>
<organism evidence="2 3">
    <name type="scientific">[Clostridium] fimetarium</name>
    <dbReference type="NCBI Taxonomy" id="99656"/>
    <lineage>
        <taxon>Bacteria</taxon>
        <taxon>Bacillati</taxon>
        <taxon>Bacillota</taxon>
        <taxon>Clostridia</taxon>
        <taxon>Lachnospirales</taxon>
        <taxon>Lachnospiraceae</taxon>
    </lineage>
</organism>
<name>A0A1I0Q6W4_9FIRM</name>
<feature type="transmembrane region" description="Helical" evidence="1">
    <location>
        <begin position="7"/>
        <end position="26"/>
    </location>
</feature>
<reference evidence="2 3" key="1">
    <citation type="submission" date="2016-10" db="EMBL/GenBank/DDBJ databases">
        <authorList>
            <person name="de Groot N.N."/>
        </authorList>
    </citation>
    <scope>NUCLEOTIDE SEQUENCE [LARGE SCALE GENOMIC DNA]</scope>
    <source>
        <strain evidence="2 3">DSM 9179</strain>
    </source>
</reference>
<evidence type="ECO:0000313" key="2">
    <source>
        <dbReference type="EMBL" id="SEW22620.1"/>
    </source>
</evidence>
<dbReference type="STRING" id="99656.SAMN05421659_10740"/>
<evidence type="ECO:0000256" key="1">
    <source>
        <dbReference type="SAM" id="Phobius"/>
    </source>
</evidence>
<gene>
    <name evidence="2" type="ORF">SAMN05421659_10740</name>
</gene>
<keyword evidence="1" id="KW-1133">Transmembrane helix</keyword>
<evidence type="ECO:0000313" key="3">
    <source>
        <dbReference type="Proteomes" id="UP000199701"/>
    </source>
</evidence>